<organism evidence="2 3">
    <name type="scientific">Massilia polaris</name>
    <dbReference type="NCBI Taxonomy" id="2728846"/>
    <lineage>
        <taxon>Bacteria</taxon>
        <taxon>Pseudomonadati</taxon>
        <taxon>Pseudomonadota</taxon>
        <taxon>Betaproteobacteria</taxon>
        <taxon>Burkholderiales</taxon>
        <taxon>Oxalobacteraceae</taxon>
        <taxon>Telluria group</taxon>
        <taxon>Massilia</taxon>
    </lineage>
</organism>
<dbReference type="EMBL" id="JABBGG010000005">
    <property type="protein sequence ID" value="NML61585.1"/>
    <property type="molecule type" value="Genomic_DNA"/>
</dbReference>
<keyword evidence="1" id="KW-0812">Transmembrane</keyword>
<protein>
    <recommendedName>
        <fullName evidence="4">Chemotaxis methyl-accepting receptor HlyB-like 4HB MCP domain-containing protein</fullName>
    </recommendedName>
</protein>
<reference evidence="2 3" key="1">
    <citation type="submission" date="2020-04" db="EMBL/GenBank/DDBJ databases">
        <title>Massilia sp. RP-1-19 isolated from soil.</title>
        <authorList>
            <person name="Dahal R.H."/>
        </authorList>
    </citation>
    <scope>NUCLEOTIDE SEQUENCE [LARGE SCALE GENOMIC DNA]</scope>
    <source>
        <strain evidence="2 3">RP-1-19</strain>
    </source>
</reference>
<keyword evidence="1" id="KW-0472">Membrane</keyword>
<comment type="caution">
    <text evidence="2">The sequence shown here is derived from an EMBL/GenBank/DDBJ whole genome shotgun (WGS) entry which is preliminary data.</text>
</comment>
<evidence type="ECO:0000313" key="2">
    <source>
        <dbReference type="EMBL" id="NML61585.1"/>
    </source>
</evidence>
<evidence type="ECO:0000313" key="3">
    <source>
        <dbReference type="Proteomes" id="UP000583752"/>
    </source>
</evidence>
<dbReference type="Proteomes" id="UP000583752">
    <property type="component" value="Unassembled WGS sequence"/>
</dbReference>
<evidence type="ECO:0000256" key="1">
    <source>
        <dbReference type="SAM" id="Phobius"/>
    </source>
</evidence>
<dbReference type="RefSeq" id="WP_169465635.1">
    <property type="nucleotide sequence ID" value="NZ_JABBGG010000005.1"/>
</dbReference>
<feature type="transmembrane region" description="Helical" evidence="1">
    <location>
        <begin position="62"/>
        <end position="85"/>
    </location>
</feature>
<dbReference type="AlphaFoldDB" id="A0A848HJJ3"/>
<keyword evidence="1" id="KW-1133">Transmembrane helix</keyword>
<accession>A0A848HJJ3</accession>
<name>A0A848HJJ3_9BURK</name>
<evidence type="ECO:0008006" key="4">
    <source>
        <dbReference type="Google" id="ProtNLM"/>
    </source>
</evidence>
<proteinExistence type="predicted"/>
<gene>
    <name evidence="2" type="ORF">HHL21_10940</name>
</gene>
<keyword evidence="3" id="KW-1185">Reference proteome</keyword>
<sequence>MESDIANGDHDDYIRQMDRRLTVLETRFDTILPTLATKADLAQLEMRVITELHKSIAGVHKWLAAMAIAMLLGFGGMSLTMLSLINSLADRVEQAVLTQPRR</sequence>